<dbReference type="FunFam" id="3.40.50.300:FF:000225">
    <property type="entry name" value="Thymidylate kinase"/>
    <property type="match status" value="1"/>
</dbReference>
<feature type="binding site" evidence="12">
    <location>
        <begin position="13"/>
        <end position="20"/>
    </location>
    <ligand>
        <name>ATP</name>
        <dbReference type="ChEBI" id="CHEBI:30616"/>
    </ligand>
</feature>
<dbReference type="PANTHER" id="PTHR10344:SF4">
    <property type="entry name" value="UMP-CMP KINASE 2, MITOCHONDRIAL"/>
    <property type="match status" value="1"/>
</dbReference>
<dbReference type="PANTHER" id="PTHR10344">
    <property type="entry name" value="THYMIDYLATE KINASE"/>
    <property type="match status" value="1"/>
</dbReference>
<sequence>MGMKKGYFITLEGGEGSGKTTLVQGLKKWLESQGFEVVSTREPGGTALGEKIREILLSSHKMRIGSLAELFLFLASRAQHLEEIVAPSIKRGAVVLCDRFNDSTVAYQGAARGLGVDQVRSLCSAACRENVPDCTLLLDIDPRVGLERSKATGKLEASPGAHDRIESEALNFHVTVREALLEEAKRDPMRIKVLDASLSKDKLLNDACHQLQKIFSGA</sequence>
<comment type="function">
    <text evidence="11 12">Phosphorylation of dTMP to form dTDP in both de novo and salvage pathways of dTTP synthesis.</text>
</comment>
<accession>A0A0H5DT31</accession>
<dbReference type="OrthoDB" id="9774907at2"/>
<evidence type="ECO:0000256" key="7">
    <source>
        <dbReference type="ARBA" id="ARBA00022777"/>
    </source>
</evidence>
<keyword evidence="6 12" id="KW-0547">Nucleotide-binding</keyword>
<keyword evidence="15" id="KW-1185">Reference proteome</keyword>
<dbReference type="GO" id="GO:0006227">
    <property type="term" value="P:dUDP biosynthetic process"/>
    <property type="evidence" value="ECO:0007669"/>
    <property type="project" value="TreeGrafter"/>
</dbReference>
<evidence type="ECO:0000256" key="2">
    <source>
        <dbReference type="ARBA" id="ARBA00012980"/>
    </source>
</evidence>
<proteinExistence type="inferred from homology"/>
<protein>
    <recommendedName>
        <fullName evidence="3 12">Thymidylate kinase</fullName>
        <ecNumber evidence="2 12">2.7.4.9</ecNumber>
    </recommendedName>
    <alternativeName>
        <fullName evidence="9 12">dTMP kinase</fullName>
    </alternativeName>
</protein>
<dbReference type="PROSITE" id="PS01331">
    <property type="entry name" value="THYMIDYLATE_KINASE"/>
    <property type="match status" value="1"/>
</dbReference>
<organism evidence="14 15">
    <name type="scientific">Estrella lausannensis</name>
    <dbReference type="NCBI Taxonomy" id="483423"/>
    <lineage>
        <taxon>Bacteria</taxon>
        <taxon>Pseudomonadati</taxon>
        <taxon>Chlamydiota</taxon>
        <taxon>Chlamydiia</taxon>
        <taxon>Parachlamydiales</taxon>
        <taxon>Candidatus Criblamydiaceae</taxon>
        <taxon>Estrella</taxon>
    </lineage>
</organism>
<keyword evidence="5 12" id="KW-0545">Nucleotide biosynthesis</keyword>
<dbReference type="InterPro" id="IPR039430">
    <property type="entry name" value="Thymidylate_kin-like_dom"/>
</dbReference>
<evidence type="ECO:0000259" key="13">
    <source>
        <dbReference type="Pfam" id="PF02223"/>
    </source>
</evidence>
<evidence type="ECO:0000256" key="4">
    <source>
        <dbReference type="ARBA" id="ARBA00022679"/>
    </source>
</evidence>
<dbReference type="InterPro" id="IPR018094">
    <property type="entry name" value="Thymidylate_kinase"/>
</dbReference>
<dbReference type="SUPFAM" id="SSF52540">
    <property type="entry name" value="P-loop containing nucleoside triphosphate hydrolases"/>
    <property type="match status" value="1"/>
</dbReference>
<dbReference type="InterPro" id="IPR027417">
    <property type="entry name" value="P-loop_NTPase"/>
</dbReference>
<keyword evidence="4 12" id="KW-0808">Transferase</keyword>
<evidence type="ECO:0000256" key="8">
    <source>
        <dbReference type="ARBA" id="ARBA00022840"/>
    </source>
</evidence>
<keyword evidence="7 12" id="KW-0418">Kinase</keyword>
<evidence type="ECO:0000256" key="11">
    <source>
        <dbReference type="ARBA" id="ARBA00057735"/>
    </source>
</evidence>
<dbReference type="GO" id="GO:0005524">
    <property type="term" value="F:ATP binding"/>
    <property type="evidence" value="ECO:0007669"/>
    <property type="project" value="UniProtKB-UniRule"/>
</dbReference>
<gene>
    <name evidence="12 14" type="primary">tmk</name>
    <name evidence="14" type="ORF">ELAC_2193</name>
</gene>
<dbReference type="NCBIfam" id="TIGR00041">
    <property type="entry name" value="DTMP_kinase"/>
    <property type="match status" value="1"/>
</dbReference>
<comment type="similarity">
    <text evidence="1 12">Belongs to the thymidylate kinase family.</text>
</comment>
<evidence type="ECO:0000256" key="9">
    <source>
        <dbReference type="ARBA" id="ARBA00029962"/>
    </source>
</evidence>
<dbReference type="GO" id="GO:0005829">
    <property type="term" value="C:cytosol"/>
    <property type="evidence" value="ECO:0007669"/>
    <property type="project" value="TreeGrafter"/>
</dbReference>
<name>A0A0H5DT31_9BACT</name>
<evidence type="ECO:0000256" key="3">
    <source>
        <dbReference type="ARBA" id="ARBA00017144"/>
    </source>
</evidence>
<evidence type="ECO:0000256" key="5">
    <source>
        <dbReference type="ARBA" id="ARBA00022727"/>
    </source>
</evidence>
<reference evidence="15" key="1">
    <citation type="submission" date="2015-06" db="EMBL/GenBank/DDBJ databases">
        <authorList>
            <person name="Bertelli C."/>
        </authorList>
    </citation>
    <scope>NUCLEOTIDE SEQUENCE [LARGE SCALE GENOMIC DNA]</scope>
    <source>
        <strain evidence="15">CRIB-30</strain>
    </source>
</reference>
<dbReference type="EMBL" id="CWGJ01000028">
    <property type="protein sequence ID" value="CRX39513.1"/>
    <property type="molecule type" value="Genomic_DNA"/>
</dbReference>
<feature type="domain" description="Thymidylate kinase-like" evidence="13">
    <location>
        <begin position="11"/>
        <end position="204"/>
    </location>
</feature>
<dbReference type="Pfam" id="PF02223">
    <property type="entry name" value="Thymidylate_kin"/>
    <property type="match status" value="1"/>
</dbReference>
<dbReference type="InterPro" id="IPR018095">
    <property type="entry name" value="Thymidylate_kin_CS"/>
</dbReference>
<dbReference type="GO" id="GO:0006235">
    <property type="term" value="P:dTTP biosynthetic process"/>
    <property type="evidence" value="ECO:0007669"/>
    <property type="project" value="UniProtKB-UniRule"/>
</dbReference>
<evidence type="ECO:0000256" key="12">
    <source>
        <dbReference type="HAMAP-Rule" id="MF_00165"/>
    </source>
</evidence>
<comment type="catalytic activity">
    <reaction evidence="10 12">
        <text>dTMP + ATP = dTDP + ADP</text>
        <dbReference type="Rhea" id="RHEA:13517"/>
        <dbReference type="ChEBI" id="CHEBI:30616"/>
        <dbReference type="ChEBI" id="CHEBI:58369"/>
        <dbReference type="ChEBI" id="CHEBI:63528"/>
        <dbReference type="ChEBI" id="CHEBI:456216"/>
        <dbReference type="EC" id="2.7.4.9"/>
    </reaction>
</comment>
<dbReference type="EC" id="2.7.4.9" evidence="2 12"/>
<dbReference type="Proteomes" id="UP000220251">
    <property type="component" value="Unassembled WGS sequence"/>
</dbReference>
<keyword evidence="8 12" id="KW-0067">ATP-binding</keyword>
<dbReference type="HAMAP" id="MF_00165">
    <property type="entry name" value="Thymidylate_kinase"/>
    <property type="match status" value="1"/>
</dbReference>
<evidence type="ECO:0000313" key="14">
    <source>
        <dbReference type="EMBL" id="CRX39513.1"/>
    </source>
</evidence>
<evidence type="ECO:0000313" key="15">
    <source>
        <dbReference type="Proteomes" id="UP000220251"/>
    </source>
</evidence>
<dbReference type="CDD" id="cd01672">
    <property type="entry name" value="TMPK"/>
    <property type="match status" value="1"/>
</dbReference>
<dbReference type="GO" id="GO:0006233">
    <property type="term" value="P:dTDP biosynthetic process"/>
    <property type="evidence" value="ECO:0007669"/>
    <property type="project" value="InterPro"/>
</dbReference>
<dbReference type="AlphaFoldDB" id="A0A0H5DT31"/>
<evidence type="ECO:0000256" key="10">
    <source>
        <dbReference type="ARBA" id="ARBA00048743"/>
    </source>
</evidence>
<evidence type="ECO:0000256" key="6">
    <source>
        <dbReference type="ARBA" id="ARBA00022741"/>
    </source>
</evidence>
<evidence type="ECO:0000256" key="1">
    <source>
        <dbReference type="ARBA" id="ARBA00009776"/>
    </source>
</evidence>
<dbReference type="GO" id="GO:0004798">
    <property type="term" value="F:dTMP kinase activity"/>
    <property type="evidence" value="ECO:0007669"/>
    <property type="project" value="UniProtKB-UniRule"/>
</dbReference>
<dbReference type="Gene3D" id="3.40.50.300">
    <property type="entry name" value="P-loop containing nucleotide triphosphate hydrolases"/>
    <property type="match status" value="1"/>
</dbReference>